<dbReference type="Gene3D" id="3.60.110.10">
    <property type="entry name" value="Carbon-nitrogen hydrolase"/>
    <property type="match status" value="1"/>
</dbReference>
<keyword evidence="4" id="KW-1185">Reference proteome</keyword>
<comment type="caution">
    <text evidence="3">The sequence shown here is derived from an EMBL/GenBank/DDBJ whole genome shotgun (WGS) entry which is preliminary data.</text>
</comment>
<dbReference type="Proteomes" id="UP000663870">
    <property type="component" value="Unassembled WGS sequence"/>
</dbReference>
<dbReference type="Pfam" id="PF00795">
    <property type="entry name" value="CN_hydrolase"/>
    <property type="match status" value="1"/>
</dbReference>
<proteinExistence type="predicted"/>
<gene>
    <name evidence="3" type="ORF">JXQ802_LOCUS3201</name>
</gene>
<accession>A0A813RHY2</accession>
<evidence type="ECO:0000313" key="4">
    <source>
        <dbReference type="Proteomes" id="UP000663870"/>
    </source>
</evidence>
<dbReference type="InterPro" id="IPR003010">
    <property type="entry name" value="C-N_Hydrolase"/>
</dbReference>
<evidence type="ECO:0000259" key="2">
    <source>
        <dbReference type="Pfam" id="PF00795"/>
    </source>
</evidence>
<feature type="transmembrane region" description="Helical" evidence="1">
    <location>
        <begin position="122"/>
        <end position="141"/>
    </location>
</feature>
<dbReference type="PANTHER" id="PTHR23088">
    <property type="entry name" value="NITRILASE-RELATED"/>
    <property type="match status" value="1"/>
</dbReference>
<dbReference type="InterPro" id="IPR036526">
    <property type="entry name" value="C-N_Hydrolase_sf"/>
</dbReference>
<sequence length="271" mass="32354">MRRRQTTRRTSTTNDNEDIVNPIDEIWKKIESIEQEVNQRFEEIDHGLNCLKEKTRGNECHYDERFLKLCHAVDYLLERIDHDYDTLACREMILSLLGQRSARPFSGRTIRNRQLCRHMKRWCLFVALVLFIVACMSIYGLHRNWCYLLILVRARAIQNQCFLVAAAQVASQNRKRQSYGYSLVVDRWGRVLLYMNLYSPLVRIIDIDLRYIEQVREKMPFIQHRRHDLYTLMSPTTIIVPIDDKNEEKIGWDVVVSPFRCVERFSQLNPE</sequence>
<evidence type="ECO:0000313" key="3">
    <source>
        <dbReference type="EMBL" id="CAF0780604.1"/>
    </source>
</evidence>
<keyword evidence="1" id="KW-1133">Transmembrane helix</keyword>
<keyword evidence="1" id="KW-0812">Transmembrane</keyword>
<feature type="domain" description="CN hydrolase" evidence="2">
    <location>
        <begin position="148"/>
        <end position="216"/>
    </location>
</feature>
<name>A0A813RHY2_9BILA</name>
<protein>
    <recommendedName>
        <fullName evidence="2">CN hydrolase domain-containing protein</fullName>
    </recommendedName>
</protein>
<keyword evidence="1" id="KW-0472">Membrane</keyword>
<dbReference type="PANTHER" id="PTHR23088:SF27">
    <property type="entry name" value="DEAMINATED GLUTATHIONE AMIDASE"/>
    <property type="match status" value="1"/>
</dbReference>
<dbReference type="SUPFAM" id="SSF56317">
    <property type="entry name" value="Carbon-nitrogen hydrolase"/>
    <property type="match status" value="1"/>
</dbReference>
<reference evidence="3" key="1">
    <citation type="submission" date="2021-02" db="EMBL/GenBank/DDBJ databases">
        <authorList>
            <person name="Nowell W R."/>
        </authorList>
    </citation>
    <scope>NUCLEOTIDE SEQUENCE</scope>
</reference>
<evidence type="ECO:0000256" key="1">
    <source>
        <dbReference type="SAM" id="Phobius"/>
    </source>
</evidence>
<dbReference type="AlphaFoldDB" id="A0A813RHY2"/>
<dbReference type="EMBL" id="CAJNOL010000043">
    <property type="protein sequence ID" value="CAF0780604.1"/>
    <property type="molecule type" value="Genomic_DNA"/>
</dbReference>
<organism evidence="3 4">
    <name type="scientific">Rotaria sordida</name>
    <dbReference type="NCBI Taxonomy" id="392033"/>
    <lineage>
        <taxon>Eukaryota</taxon>
        <taxon>Metazoa</taxon>
        <taxon>Spiralia</taxon>
        <taxon>Gnathifera</taxon>
        <taxon>Rotifera</taxon>
        <taxon>Eurotatoria</taxon>
        <taxon>Bdelloidea</taxon>
        <taxon>Philodinida</taxon>
        <taxon>Philodinidae</taxon>
        <taxon>Rotaria</taxon>
    </lineage>
</organism>